<sequence length="138" mass="15701">MAGIDLVGARVLPALSSLAACTRPWWQSTPTARQHSTHHHHRTHRVAASSSSFGAATTARTAVRPRATRAHRRSGWQSSSEFACGPSGGRRELVRMWPPEFWKELAWWPTGLGRMWPPGIWRSSRRRPPQRLHRRERG</sequence>
<feature type="region of interest" description="Disordered" evidence="1">
    <location>
        <begin position="31"/>
        <end position="90"/>
    </location>
</feature>
<gene>
    <name evidence="2" type="ORF">NCGR_LOCUS17453</name>
</gene>
<keyword evidence="3" id="KW-1185">Reference proteome</keyword>
<reference evidence="2" key="1">
    <citation type="submission" date="2020-10" db="EMBL/GenBank/DDBJ databases">
        <authorList>
            <person name="Han B."/>
            <person name="Lu T."/>
            <person name="Zhao Q."/>
            <person name="Huang X."/>
            <person name="Zhao Y."/>
        </authorList>
    </citation>
    <scope>NUCLEOTIDE SEQUENCE</scope>
</reference>
<feature type="compositionally biased region" description="Low complexity" evidence="1">
    <location>
        <begin position="46"/>
        <end position="65"/>
    </location>
</feature>
<feature type="compositionally biased region" description="Basic residues" evidence="1">
    <location>
        <begin position="35"/>
        <end position="45"/>
    </location>
</feature>
<organism evidence="2 3">
    <name type="scientific">Miscanthus lutarioriparius</name>
    <dbReference type="NCBI Taxonomy" id="422564"/>
    <lineage>
        <taxon>Eukaryota</taxon>
        <taxon>Viridiplantae</taxon>
        <taxon>Streptophyta</taxon>
        <taxon>Embryophyta</taxon>
        <taxon>Tracheophyta</taxon>
        <taxon>Spermatophyta</taxon>
        <taxon>Magnoliopsida</taxon>
        <taxon>Liliopsida</taxon>
        <taxon>Poales</taxon>
        <taxon>Poaceae</taxon>
        <taxon>PACMAD clade</taxon>
        <taxon>Panicoideae</taxon>
        <taxon>Andropogonodae</taxon>
        <taxon>Andropogoneae</taxon>
        <taxon>Saccharinae</taxon>
        <taxon>Miscanthus</taxon>
    </lineage>
</organism>
<evidence type="ECO:0000256" key="1">
    <source>
        <dbReference type="SAM" id="MobiDB-lite"/>
    </source>
</evidence>
<dbReference type="EMBL" id="CAJGYO010000004">
    <property type="protein sequence ID" value="CAD6225387.1"/>
    <property type="molecule type" value="Genomic_DNA"/>
</dbReference>
<accession>A0A811NPG2</accession>
<dbReference type="AlphaFoldDB" id="A0A811NPG2"/>
<evidence type="ECO:0000313" key="3">
    <source>
        <dbReference type="Proteomes" id="UP000604825"/>
    </source>
</evidence>
<proteinExistence type="predicted"/>
<dbReference type="Proteomes" id="UP000604825">
    <property type="component" value="Unassembled WGS sequence"/>
</dbReference>
<feature type="compositionally biased region" description="Basic residues" evidence="1">
    <location>
        <begin position="123"/>
        <end position="138"/>
    </location>
</feature>
<protein>
    <submittedName>
        <fullName evidence="2">Uncharacterized protein</fullName>
    </submittedName>
</protein>
<evidence type="ECO:0000313" key="2">
    <source>
        <dbReference type="EMBL" id="CAD6225387.1"/>
    </source>
</evidence>
<feature type="region of interest" description="Disordered" evidence="1">
    <location>
        <begin position="118"/>
        <end position="138"/>
    </location>
</feature>
<name>A0A811NPG2_9POAL</name>
<comment type="caution">
    <text evidence="2">The sequence shown here is derived from an EMBL/GenBank/DDBJ whole genome shotgun (WGS) entry which is preliminary data.</text>
</comment>